<dbReference type="PROSITE" id="PS51257">
    <property type="entry name" value="PROKAR_LIPOPROTEIN"/>
    <property type="match status" value="1"/>
</dbReference>
<accession>A0A2T5MK80</accession>
<protein>
    <recommendedName>
        <fullName evidence="4">Lipoprotein</fullName>
    </recommendedName>
</protein>
<organism evidence="2 3">
    <name type="scientific">Stenotrophobium rhamnosiphilum</name>
    <dbReference type="NCBI Taxonomy" id="2029166"/>
    <lineage>
        <taxon>Bacteria</taxon>
        <taxon>Pseudomonadati</taxon>
        <taxon>Pseudomonadota</taxon>
        <taxon>Gammaproteobacteria</taxon>
        <taxon>Nevskiales</taxon>
        <taxon>Nevskiaceae</taxon>
        <taxon>Stenotrophobium</taxon>
    </lineage>
</organism>
<evidence type="ECO:0000313" key="3">
    <source>
        <dbReference type="Proteomes" id="UP000244248"/>
    </source>
</evidence>
<sequence>MALRALCVSLASLMLAGCATGYHDASNPLTGWAGGFWDTKGPGQLIKIGFSGNGFISREKVGTYVLYRSAEVTQREGKDFFVMYENLPAAISDRRSSERTVSTIGGKAATYVYVLLKTEPGPDVLSASEVIARLRPEVER</sequence>
<keyword evidence="3" id="KW-1185">Reference proteome</keyword>
<dbReference type="Proteomes" id="UP000244248">
    <property type="component" value="Unassembled WGS sequence"/>
</dbReference>
<name>A0A2T5MK80_9GAMM</name>
<evidence type="ECO:0000313" key="2">
    <source>
        <dbReference type="EMBL" id="PTU32986.1"/>
    </source>
</evidence>
<comment type="caution">
    <text evidence="2">The sequence shown here is derived from an EMBL/GenBank/DDBJ whole genome shotgun (WGS) entry which is preliminary data.</text>
</comment>
<reference evidence="2 3" key="1">
    <citation type="submission" date="2018-04" db="EMBL/GenBank/DDBJ databases">
        <title>Novel species isolated from glacier.</title>
        <authorList>
            <person name="Liu Q."/>
            <person name="Xin Y.-H."/>
        </authorList>
    </citation>
    <scope>NUCLEOTIDE SEQUENCE [LARGE SCALE GENOMIC DNA]</scope>
    <source>
        <strain evidence="2 3">GT1R17</strain>
    </source>
</reference>
<evidence type="ECO:0008006" key="4">
    <source>
        <dbReference type="Google" id="ProtNLM"/>
    </source>
</evidence>
<dbReference type="OrthoDB" id="5953825at2"/>
<dbReference type="RefSeq" id="WP_107938693.1">
    <property type="nucleotide sequence ID" value="NZ_QANS01000001.1"/>
</dbReference>
<dbReference type="EMBL" id="QANS01000001">
    <property type="protein sequence ID" value="PTU32986.1"/>
    <property type="molecule type" value="Genomic_DNA"/>
</dbReference>
<feature type="chain" id="PRO_5015443320" description="Lipoprotein" evidence="1">
    <location>
        <begin position="22"/>
        <end position="140"/>
    </location>
</feature>
<keyword evidence="1" id="KW-0732">Signal</keyword>
<feature type="signal peptide" evidence="1">
    <location>
        <begin position="1"/>
        <end position="21"/>
    </location>
</feature>
<evidence type="ECO:0000256" key="1">
    <source>
        <dbReference type="SAM" id="SignalP"/>
    </source>
</evidence>
<dbReference type="AlphaFoldDB" id="A0A2T5MK80"/>
<proteinExistence type="predicted"/>
<dbReference type="NCBIfam" id="NF047637">
    <property type="entry name" value="lipo_CC0125"/>
    <property type="match status" value="1"/>
</dbReference>
<gene>
    <name evidence="2" type="ORF">CJD38_02405</name>
</gene>